<evidence type="ECO:0000313" key="15">
    <source>
        <dbReference type="Proteomes" id="UP000050482"/>
    </source>
</evidence>
<evidence type="ECO:0000256" key="11">
    <source>
        <dbReference type="HAMAP-Rule" id="MF_00160"/>
    </source>
</evidence>
<feature type="binding site" evidence="11">
    <location>
        <begin position="248"/>
        <end position="249"/>
    </location>
    <ligand>
        <name>pyridoxal 5'-phosphate</name>
        <dbReference type="ChEBI" id="CHEBI:597326"/>
    </ligand>
</feature>
<dbReference type="AlphaFoldDB" id="A0A0P9F0C7"/>
<dbReference type="GO" id="GO:0006564">
    <property type="term" value="P:L-serine biosynthetic process"/>
    <property type="evidence" value="ECO:0007669"/>
    <property type="project" value="UniProtKB-UniRule"/>
</dbReference>
<accession>A0A0P9F0C7</accession>
<sequence length="375" mass="41182">MSRVEEKILQAGRADNFGAGPTGLPVSVLERIMQEGLSYQDSGMSVMEMSHRSRWYDAIQASAEAGLRTLLDIPDDFSVLFLQGGASLQFSMVPMNFLAEGKTAGYVTTGSFAKKAFSEAKRIGNAKVVASSEDRQFTTLPELDGAMLDPDLAYVHFTSNNTIYGTQWKDWPNGIRVPVVADMSSDILSRPIDFSRFDLIYAGAQKNLGIAGLTVVIVKRAFVLEHAISGLPSMLSYKVHLENDSRYNTPPVFSVYVLSLLLDWVKSLGGLDAMTARNEVKANLLYKTLDQSNGFYQGVASTEARSLMNVTFRLQNPDLEPSFLAAAKEAGFVGIGGHRSVGGCRVSLYNAVELEQVQRISKFMEEFRAQHTQMA</sequence>
<keyword evidence="8 11" id="KW-0718">Serine biosynthesis</keyword>
<keyword evidence="6 11" id="KW-0808">Transferase</keyword>
<keyword evidence="11" id="KW-0963">Cytoplasm</keyword>
<dbReference type="PATRIC" id="fig|471514.4.peg.2524"/>
<evidence type="ECO:0000256" key="6">
    <source>
        <dbReference type="ARBA" id="ARBA00022679"/>
    </source>
</evidence>
<dbReference type="InterPro" id="IPR020578">
    <property type="entry name" value="Aminotrans_V_PyrdxlP_BS"/>
</dbReference>
<feature type="binding site" evidence="11">
    <location>
        <position position="205"/>
    </location>
    <ligand>
        <name>pyridoxal 5'-phosphate</name>
        <dbReference type="ChEBI" id="CHEBI:597326"/>
    </ligand>
</feature>
<evidence type="ECO:0000256" key="12">
    <source>
        <dbReference type="RuleBase" id="RU004505"/>
    </source>
</evidence>
<comment type="pathway">
    <text evidence="2 11 12">Amino-acid biosynthesis; L-serine biosynthesis; L-serine from 3-phospho-D-glycerate: step 2/3.</text>
</comment>
<dbReference type="Gene3D" id="3.90.1150.10">
    <property type="entry name" value="Aspartate Aminotransferase, domain 1"/>
    <property type="match status" value="1"/>
</dbReference>
<feature type="binding site" evidence="11">
    <location>
        <position position="52"/>
    </location>
    <ligand>
        <name>L-glutamate</name>
        <dbReference type="ChEBI" id="CHEBI:29985"/>
    </ligand>
</feature>
<keyword evidence="15" id="KW-1185">Reference proteome</keyword>
<dbReference type="PANTHER" id="PTHR43247:SF1">
    <property type="entry name" value="PHOSPHOSERINE AMINOTRANSFERASE"/>
    <property type="match status" value="1"/>
</dbReference>
<comment type="similarity">
    <text evidence="3 11">Belongs to the class-V pyridoxal-phosphate-dependent aminotransferase family. SerC subfamily.</text>
</comment>
<evidence type="ECO:0000256" key="5">
    <source>
        <dbReference type="ARBA" id="ARBA00022605"/>
    </source>
</evidence>
<evidence type="ECO:0000256" key="10">
    <source>
        <dbReference type="ARBA" id="ARBA00049007"/>
    </source>
</evidence>
<feature type="binding site" evidence="11">
    <location>
        <position position="112"/>
    </location>
    <ligand>
        <name>pyridoxal 5'-phosphate</name>
        <dbReference type="ChEBI" id="CHEBI:597326"/>
    </ligand>
</feature>
<proteinExistence type="inferred from homology"/>
<evidence type="ECO:0000256" key="9">
    <source>
        <dbReference type="ARBA" id="ARBA00047630"/>
    </source>
</evidence>
<name>A0A0P9F0C7_9BACL</name>
<dbReference type="EMBL" id="LJCO01000026">
    <property type="protein sequence ID" value="KPV44780.1"/>
    <property type="molecule type" value="Genomic_DNA"/>
</dbReference>
<evidence type="ECO:0000256" key="7">
    <source>
        <dbReference type="ARBA" id="ARBA00022898"/>
    </source>
</evidence>
<dbReference type="PROSITE" id="PS00595">
    <property type="entry name" value="AA_TRANSFER_CLASS_5"/>
    <property type="match status" value="1"/>
</dbReference>
<dbReference type="HAMAP" id="MF_00160">
    <property type="entry name" value="SerC_aminotrans_5"/>
    <property type="match status" value="1"/>
</dbReference>
<dbReference type="PANTHER" id="PTHR43247">
    <property type="entry name" value="PHOSPHOSERINE AMINOTRANSFERASE"/>
    <property type="match status" value="1"/>
</dbReference>
<comment type="catalytic activity">
    <reaction evidence="9 11">
        <text>4-(phosphooxy)-L-threonine + 2-oxoglutarate = (R)-3-hydroxy-2-oxo-4-phosphooxybutanoate + L-glutamate</text>
        <dbReference type="Rhea" id="RHEA:16573"/>
        <dbReference type="ChEBI" id="CHEBI:16810"/>
        <dbReference type="ChEBI" id="CHEBI:29985"/>
        <dbReference type="ChEBI" id="CHEBI:58452"/>
        <dbReference type="ChEBI" id="CHEBI:58538"/>
        <dbReference type="EC" id="2.6.1.52"/>
    </reaction>
</comment>
<dbReference type="STRING" id="471514.AN477_05730"/>
<organism evidence="14 15">
    <name type="scientific">Alicyclobacillus ferrooxydans</name>
    <dbReference type="NCBI Taxonomy" id="471514"/>
    <lineage>
        <taxon>Bacteria</taxon>
        <taxon>Bacillati</taxon>
        <taxon>Bacillota</taxon>
        <taxon>Bacilli</taxon>
        <taxon>Bacillales</taxon>
        <taxon>Alicyclobacillaceae</taxon>
        <taxon>Alicyclobacillus</taxon>
    </lineage>
</organism>
<evidence type="ECO:0000313" key="14">
    <source>
        <dbReference type="EMBL" id="KPV44780.1"/>
    </source>
</evidence>
<feature type="binding site" evidence="11">
    <location>
        <position position="162"/>
    </location>
    <ligand>
        <name>pyridoxal 5'-phosphate</name>
        <dbReference type="ChEBI" id="CHEBI:597326"/>
    </ligand>
</feature>
<dbReference type="InterPro" id="IPR000192">
    <property type="entry name" value="Aminotrans_V_dom"/>
</dbReference>
<evidence type="ECO:0000256" key="3">
    <source>
        <dbReference type="ARBA" id="ARBA00006904"/>
    </source>
</evidence>
<comment type="caution">
    <text evidence="11">Lacks conserved residue(s) required for the propagation of feature annotation.</text>
</comment>
<comment type="cofactor">
    <cofactor evidence="11">
        <name>pyridoxal 5'-phosphate</name>
        <dbReference type="ChEBI" id="CHEBI:597326"/>
    </cofactor>
    <text evidence="11">Binds 1 pyridoxal phosphate per subunit.</text>
</comment>
<dbReference type="Pfam" id="PF00266">
    <property type="entry name" value="Aminotran_5"/>
    <property type="match status" value="1"/>
</dbReference>
<dbReference type="GO" id="GO:0030170">
    <property type="term" value="F:pyridoxal phosphate binding"/>
    <property type="evidence" value="ECO:0007669"/>
    <property type="project" value="UniProtKB-UniRule"/>
</dbReference>
<evidence type="ECO:0000256" key="2">
    <source>
        <dbReference type="ARBA" id="ARBA00005099"/>
    </source>
</evidence>
<feature type="domain" description="Aminotransferase class V" evidence="13">
    <location>
        <begin position="16"/>
        <end position="359"/>
    </location>
</feature>
<comment type="catalytic activity">
    <reaction evidence="10 11 12">
        <text>O-phospho-L-serine + 2-oxoglutarate = 3-phosphooxypyruvate + L-glutamate</text>
        <dbReference type="Rhea" id="RHEA:14329"/>
        <dbReference type="ChEBI" id="CHEBI:16810"/>
        <dbReference type="ChEBI" id="CHEBI:18110"/>
        <dbReference type="ChEBI" id="CHEBI:29985"/>
        <dbReference type="ChEBI" id="CHEBI:57524"/>
        <dbReference type="EC" id="2.6.1.52"/>
    </reaction>
</comment>
<comment type="caution">
    <text evidence="14">The sequence shown here is derived from an EMBL/GenBank/DDBJ whole genome shotgun (WGS) entry which is preliminary data.</text>
</comment>
<feature type="modified residue" description="N6-(pyridoxal phosphate)lysine" evidence="11">
    <location>
        <position position="206"/>
    </location>
</feature>
<comment type="subcellular location">
    <subcellularLocation>
        <location evidence="11">Cytoplasm</location>
    </subcellularLocation>
</comment>
<dbReference type="NCBIfam" id="TIGR01364">
    <property type="entry name" value="serC_1"/>
    <property type="match status" value="1"/>
</dbReference>
<dbReference type="RefSeq" id="WP_054968213.1">
    <property type="nucleotide sequence ID" value="NZ_LJCO01000026.1"/>
</dbReference>
<dbReference type="Proteomes" id="UP000050482">
    <property type="component" value="Unassembled WGS sequence"/>
</dbReference>
<dbReference type="UniPathway" id="UPA00135">
    <property type="reaction ID" value="UER00197"/>
</dbReference>
<dbReference type="InterPro" id="IPR015421">
    <property type="entry name" value="PyrdxlP-dep_Trfase_major"/>
</dbReference>
<feature type="binding site" evidence="11">
    <location>
        <position position="182"/>
    </location>
    <ligand>
        <name>pyridoxal 5'-phosphate</name>
        <dbReference type="ChEBI" id="CHEBI:597326"/>
    </ligand>
</feature>
<keyword evidence="5 11" id="KW-0028">Amino-acid biosynthesis</keyword>
<dbReference type="NCBIfam" id="NF003764">
    <property type="entry name" value="PRK05355.1"/>
    <property type="match status" value="1"/>
</dbReference>
<evidence type="ECO:0000256" key="1">
    <source>
        <dbReference type="ARBA" id="ARBA00003483"/>
    </source>
</evidence>
<evidence type="ECO:0000259" key="13">
    <source>
        <dbReference type="Pfam" id="PF00266"/>
    </source>
</evidence>
<keyword evidence="4 11" id="KW-0032">Aminotransferase</keyword>
<evidence type="ECO:0000256" key="4">
    <source>
        <dbReference type="ARBA" id="ARBA00022576"/>
    </source>
</evidence>
<dbReference type="PIRSF" id="PIRSF000525">
    <property type="entry name" value="SerC"/>
    <property type="match status" value="1"/>
</dbReference>
<dbReference type="Gene3D" id="3.40.640.10">
    <property type="entry name" value="Type I PLP-dependent aspartate aminotransferase-like (Major domain)"/>
    <property type="match status" value="1"/>
</dbReference>
<evidence type="ECO:0000256" key="8">
    <source>
        <dbReference type="ARBA" id="ARBA00023299"/>
    </source>
</evidence>
<comment type="subunit">
    <text evidence="11">Homodimer.</text>
</comment>
<dbReference type="InterPro" id="IPR015424">
    <property type="entry name" value="PyrdxlP-dep_Trfase"/>
</dbReference>
<dbReference type="FunFam" id="3.40.640.10:FF:000010">
    <property type="entry name" value="Phosphoserine aminotransferase"/>
    <property type="match status" value="1"/>
</dbReference>
<feature type="binding site" evidence="11">
    <location>
        <begin position="86"/>
        <end position="87"/>
    </location>
    <ligand>
        <name>pyridoxal 5'-phosphate</name>
        <dbReference type="ChEBI" id="CHEBI:597326"/>
    </ligand>
</feature>
<comment type="function">
    <text evidence="1 11">Catalyzes the reversible conversion of 3-phosphohydroxypyruvate to phosphoserine and of 3-hydroxy-2-oxo-4-phosphonooxybutanoate to phosphohydroxythreonine.</text>
</comment>
<dbReference type="GO" id="GO:0005737">
    <property type="term" value="C:cytoplasm"/>
    <property type="evidence" value="ECO:0007669"/>
    <property type="project" value="UniProtKB-SubCell"/>
</dbReference>
<dbReference type="InterPro" id="IPR022278">
    <property type="entry name" value="Pser_aminoTfrase"/>
</dbReference>
<keyword evidence="7 11" id="KW-0663">Pyridoxal phosphate</keyword>
<protein>
    <recommendedName>
        <fullName evidence="11">Phosphoserine aminotransferase</fullName>
        <ecNumber evidence="11">2.6.1.52</ecNumber>
    </recommendedName>
    <alternativeName>
        <fullName evidence="11">Phosphohydroxythreonine aminotransferase</fullName>
        <shortName evidence="11">PSAT</shortName>
    </alternativeName>
</protein>
<dbReference type="FunFam" id="3.90.1150.10:FF:000006">
    <property type="entry name" value="Phosphoserine aminotransferase"/>
    <property type="match status" value="1"/>
</dbReference>
<gene>
    <name evidence="11" type="primary">serC</name>
    <name evidence="14" type="ORF">AN477_05730</name>
</gene>
<dbReference type="SUPFAM" id="SSF53383">
    <property type="entry name" value="PLP-dependent transferases"/>
    <property type="match status" value="1"/>
</dbReference>
<dbReference type="InterPro" id="IPR015422">
    <property type="entry name" value="PyrdxlP-dep_Trfase_small"/>
</dbReference>
<dbReference type="OrthoDB" id="9809412at2"/>
<reference evidence="14 15" key="1">
    <citation type="submission" date="2015-09" db="EMBL/GenBank/DDBJ databases">
        <title>Draft genome sequence of Alicyclobacillus ferrooxydans DSM 22381.</title>
        <authorList>
            <person name="Hemp J."/>
        </authorList>
    </citation>
    <scope>NUCLEOTIDE SEQUENCE [LARGE SCALE GENOMIC DNA]</scope>
    <source>
        <strain evidence="14 15">TC-34</strain>
    </source>
</reference>
<dbReference type="EC" id="2.6.1.52" evidence="11"/>
<dbReference type="GO" id="GO:0004648">
    <property type="term" value="F:O-phospho-L-serine:2-oxoglutarate aminotransferase activity"/>
    <property type="evidence" value="ECO:0007669"/>
    <property type="project" value="UniProtKB-UniRule"/>
</dbReference>